<dbReference type="Proteomes" id="UP000002363">
    <property type="component" value="Chromosome"/>
</dbReference>
<dbReference type="OrthoDB" id="86584at2"/>
<dbReference type="KEGG" id="enc:ECL_02376"/>
<dbReference type="HOGENOM" id="CLU_051643_1_1_6"/>
<keyword evidence="1" id="KW-0808">Transferase</keyword>
<dbReference type="GO" id="GO:0032259">
    <property type="term" value="P:methylation"/>
    <property type="evidence" value="ECO:0007669"/>
    <property type="project" value="UniProtKB-KW"/>
</dbReference>
<dbReference type="STRING" id="716541.ECL_02376"/>
<dbReference type="EMBL" id="CP001918">
    <property type="protein sequence ID" value="ADF61919.1"/>
    <property type="molecule type" value="Genomic_DNA"/>
</dbReference>
<evidence type="ECO:0000313" key="1">
    <source>
        <dbReference type="EMBL" id="ADF61919.1"/>
    </source>
</evidence>
<name>A0A0H3CJ44_ENTCC</name>
<dbReference type="GO" id="GO:0008168">
    <property type="term" value="F:methyltransferase activity"/>
    <property type="evidence" value="ECO:0007669"/>
    <property type="project" value="UniProtKB-KW"/>
</dbReference>
<dbReference type="AlphaFoldDB" id="A0A0H3CJ44"/>
<proteinExistence type="predicted"/>
<dbReference type="PATRIC" id="fig|716541.4.peg.2556"/>
<keyword evidence="1" id="KW-0489">Methyltransferase</keyword>
<accession>A0A0H3CJ44</accession>
<protein>
    <submittedName>
        <fullName evidence="1">Lysine-N-methylase</fullName>
    </submittedName>
</protein>
<gene>
    <name evidence="1" type="ordered locus">ECL_02376</name>
</gene>
<dbReference type="RefSeq" id="WP_013096963.1">
    <property type="nucleotide sequence ID" value="NC_014121.1"/>
</dbReference>
<dbReference type="eggNOG" id="COG0727">
    <property type="taxonomic scope" value="Bacteria"/>
</dbReference>
<dbReference type="EnsemblBacteria" id="ADF61919">
    <property type="protein sequence ID" value="ADF61919"/>
    <property type="gene ID" value="ECL_02376"/>
</dbReference>
<organism evidence="1 2">
    <name type="scientific">Enterobacter cloacae subsp. cloacae (strain ATCC 13047 / DSM 30054 / NBRC 13535 / NCTC 10005 / WDCM 00083 / NCDC 279-56)</name>
    <dbReference type="NCBI Taxonomy" id="716541"/>
    <lineage>
        <taxon>Bacteria</taxon>
        <taxon>Pseudomonadati</taxon>
        <taxon>Pseudomonadota</taxon>
        <taxon>Gammaproteobacteria</taxon>
        <taxon>Enterobacterales</taxon>
        <taxon>Enterobacteriaceae</taxon>
        <taxon>Enterobacter</taxon>
        <taxon>Enterobacter cloacae complex</taxon>
    </lineage>
</organism>
<sequence length="405" mass="46157">MQIHKTIKPIFVCKFKCVGPECLMSCCRGWTISIDKKTHQKYVLSPHTEIAAIAKKNLILQRKGKNSYSRVKLNEKGDCPFIDENKLCMVHRDLGEEALSHTCSTYPRSSTRYQDETRHTMTLSCPEVVRRVLFDPDAMLLQEQDELVAGYKTNLIGQRQSVSQTQQVIHLFAWNLIQSPSRNIEENLMALAQFILCLQHVNFDLHNKFAEVENFYEALLNELQSGKSLMDSGHLAKSNAMKYLALSVMGTNVAKDSARDGFILEGHQQIAAYLDVAGISDAAELETKFDAINQQWHKLCEDSCLSEPYVLRNYLLYKLYSSYFPGKNMATMMRQFYRIVLDFFYIKFILSVRSMQGEIDQQVVMKTIASLSEKTMHNNTIDARMDAAIDKINGGDDLSCLLLIG</sequence>
<evidence type="ECO:0000313" key="2">
    <source>
        <dbReference type="Proteomes" id="UP000002363"/>
    </source>
</evidence>
<dbReference type="NCBIfam" id="NF038110">
    <property type="entry name" value="Lys_methyl_FliB"/>
    <property type="match status" value="1"/>
</dbReference>
<reference evidence="1 2" key="1">
    <citation type="journal article" date="2010" name="J. Bacteriol.">
        <title>Complete genome sequence of Enterobacter cloacae subsp. cloacae type strain ATCC 13047.</title>
        <authorList>
            <person name="Ren Y."/>
            <person name="Ren Y."/>
            <person name="Zhou Z."/>
            <person name="Guo X."/>
            <person name="Li Y."/>
            <person name="Feng L."/>
            <person name="Wang L."/>
        </authorList>
    </citation>
    <scope>NUCLEOTIDE SEQUENCE [LARGE SCALE GENOMIC DNA]</scope>
    <source>
        <strain evidence="2">ATCC 13047 / DSM 30054 / NBRC 13535 / NCTC 10005 / WDCM 00083 / NCDC 279-56</strain>
    </source>
</reference>
<keyword evidence="2" id="KW-1185">Reference proteome</keyword>